<evidence type="ECO:0000313" key="5">
    <source>
        <dbReference type="Proteomes" id="UP000525686"/>
    </source>
</evidence>
<dbReference type="RefSeq" id="WP_181353292.1">
    <property type="nucleotide sequence ID" value="NZ_JABJWZ010000007.1"/>
</dbReference>
<feature type="domain" description="PepSY" evidence="3">
    <location>
        <begin position="74"/>
        <end position="125"/>
    </location>
</feature>
<feature type="compositionally biased region" description="Acidic residues" evidence="1">
    <location>
        <begin position="45"/>
        <end position="56"/>
    </location>
</feature>
<dbReference type="InterPro" id="IPR025711">
    <property type="entry name" value="PepSY"/>
</dbReference>
<dbReference type="EMBL" id="JABJWZ010000007">
    <property type="protein sequence ID" value="MBB1252140.1"/>
    <property type="molecule type" value="Genomic_DNA"/>
</dbReference>
<feature type="compositionally biased region" description="Basic and acidic residues" evidence="1">
    <location>
        <begin position="221"/>
        <end position="235"/>
    </location>
</feature>
<dbReference type="Gene3D" id="3.10.450.40">
    <property type="match status" value="2"/>
</dbReference>
<feature type="region of interest" description="Disordered" evidence="1">
    <location>
        <begin position="202"/>
        <end position="235"/>
    </location>
</feature>
<evidence type="ECO:0000256" key="1">
    <source>
        <dbReference type="SAM" id="MobiDB-lite"/>
    </source>
</evidence>
<dbReference type="AlphaFoldDB" id="A0A7W3WHA3"/>
<keyword evidence="2" id="KW-0732">Signal</keyword>
<feature type="domain" description="PepSY" evidence="3">
    <location>
        <begin position="152"/>
        <end position="208"/>
    </location>
</feature>
<feature type="compositionally biased region" description="Low complexity" evidence="1">
    <location>
        <begin position="27"/>
        <end position="37"/>
    </location>
</feature>
<name>A0A7W3WHA3_9ACTN</name>
<organism evidence="4 5">
    <name type="scientific">Streptomyces alkaliterrae</name>
    <dbReference type="NCBI Taxonomy" id="2213162"/>
    <lineage>
        <taxon>Bacteria</taxon>
        <taxon>Bacillati</taxon>
        <taxon>Actinomycetota</taxon>
        <taxon>Actinomycetes</taxon>
        <taxon>Kitasatosporales</taxon>
        <taxon>Streptomycetaceae</taxon>
        <taxon>Streptomyces</taxon>
    </lineage>
</organism>
<feature type="compositionally biased region" description="Basic and acidic residues" evidence="1">
    <location>
        <begin position="57"/>
        <end position="67"/>
    </location>
</feature>
<feature type="region of interest" description="Disordered" evidence="1">
    <location>
        <begin position="27"/>
        <end position="69"/>
    </location>
</feature>
<dbReference type="Proteomes" id="UP000525686">
    <property type="component" value="Unassembled WGS sequence"/>
</dbReference>
<evidence type="ECO:0000313" key="4">
    <source>
        <dbReference type="EMBL" id="MBB1252140.1"/>
    </source>
</evidence>
<gene>
    <name evidence="4" type="ORF">H3146_01980</name>
</gene>
<sequence>MKRNVIIAGLVAVTVVGGAAVAGTAFAGDDGGATPAAPRTLNTADGDDGRDDDSRDDDNRDALRTDSRAGGGWISAEQAVKRALEAVPGVAHGLDLDDNRVWEVDVLTRDGAWRQVDVARKGGQILRTERDDDGDDDDLSAARSLTGRQSGVTLADAARIADERVPGTIGEIELERAGTVWKVEFEDVDGRDDDEDVELWIDRASGDVTLNDDRDDDGRDDDGRDDHDTDGGRDD</sequence>
<protein>
    <submittedName>
        <fullName evidence="4">PepSY domain-containing protein</fullName>
    </submittedName>
</protein>
<evidence type="ECO:0000259" key="3">
    <source>
        <dbReference type="Pfam" id="PF03413"/>
    </source>
</evidence>
<feature type="chain" id="PRO_5031231490" evidence="2">
    <location>
        <begin position="28"/>
        <end position="235"/>
    </location>
</feature>
<proteinExistence type="predicted"/>
<comment type="caution">
    <text evidence="4">The sequence shown here is derived from an EMBL/GenBank/DDBJ whole genome shotgun (WGS) entry which is preliminary data.</text>
</comment>
<reference evidence="5" key="1">
    <citation type="submission" date="2020-05" db="EMBL/GenBank/DDBJ databases">
        <title>Classification of alakaliphilic streptomycetes isolated from an alkaline soil next to Lonar Crater, India and a proposal for the recognition of Streptomyces alkaliterrae sp. nov.</title>
        <authorList>
            <person name="Golinska P."/>
        </authorList>
    </citation>
    <scope>NUCLEOTIDE SEQUENCE [LARGE SCALE GENOMIC DNA]</scope>
    <source>
        <strain evidence="5">OF3</strain>
    </source>
</reference>
<evidence type="ECO:0000256" key="2">
    <source>
        <dbReference type="SAM" id="SignalP"/>
    </source>
</evidence>
<feature type="signal peptide" evidence="2">
    <location>
        <begin position="1"/>
        <end position="27"/>
    </location>
</feature>
<dbReference type="Pfam" id="PF03413">
    <property type="entry name" value="PepSY"/>
    <property type="match status" value="2"/>
</dbReference>
<accession>A0A7W3WHA3</accession>